<name>A0A8S9ZWT3_9BILA</name>
<feature type="coiled-coil region" evidence="1">
    <location>
        <begin position="419"/>
        <end position="446"/>
    </location>
</feature>
<organism evidence="3 4">
    <name type="scientific">Meloidogyne graminicola</name>
    <dbReference type="NCBI Taxonomy" id="189291"/>
    <lineage>
        <taxon>Eukaryota</taxon>
        <taxon>Metazoa</taxon>
        <taxon>Ecdysozoa</taxon>
        <taxon>Nematoda</taxon>
        <taxon>Chromadorea</taxon>
        <taxon>Rhabditida</taxon>
        <taxon>Tylenchina</taxon>
        <taxon>Tylenchomorpha</taxon>
        <taxon>Tylenchoidea</taxon>
        <taxon>Meloidogynidae</taxon>
        <taxon>Meloidogyninae</taxon>
        <taxon>Meloidogyne</taxon>
    </lineage>
</organism>
<dbReference type="AlphaFoldDB" id="A0A8S9ZWT3"/>
<dbReference type="Proteomes" id="UP000605970">
    <property type="component" value="Unassembled WGS sequence"/>
</dbReference>
<evidence type="ECO:0000313" key="4">
    <source>
        <dbReference type="Proteomes" id="UP000605970"/>
    </source>
</evidence>
<evidence type="ECO:0000256" key="1">
    <source>
        <dbReference type="SAM" id="Coils"/>
    </source>
</evidence>
<dbReference type="OrthoDB" id="5874980at2759"/>
<comment type="caution">
    <text evidence="3">The sequence shown here is derived from an EMBL/GenBank/DDBJ whole genome shotgun (WGS) entry which is preliminary data.</text>
</comment>
<gene>
    <name evidence="3" type="ORF">Mgra_00002529</name>
</gene>
<protein>
    <submittedName>
        <fullName evidence="3">Uncharacterized protein</fullName>
    </submittedName>
</protein>
<proteinExistence type="predicted"/>
<feature type="compositionally biased region" description="Basic and acidic residues" evidence="2">
    <location>
        <begin position="14"/>
        <end position="23"/>
    </location>
</feature>
<keyword evidence="4" id="KW-1185">Reference proteome</keyword>
<reference evidence="3" key="1">
    <citation type="journal article" date="2020" name="Ecol. Evol.">
        <title>Genome structure and content of the rice root-knot nematode (Meloidogyne graminicola).</title>
        <authorList>
            <person name="Phan N.T."/>
            <person name="Danchin E.G.J."/>
            <person name="Klopp C."/>
            <person name="Perfus-Barbeoch L."/>
            <person name="Kozlowski D.K."/>
            <person name="Koutsovoulos G.D."/>
            <person name="Lopez-Roques C."/>
            <person name="Bouchez O."/>
            <person name="Zahm M."/>
            <person name="Besnard G."/>
            <person name="Bellafiore S."/>
        </authorList>
    </citation>
    <scope>NUCLEOTIDE SEQUENCE</scope>
    <source>
        <strain evidence="3">VN-18</strain>
    </source>
</reference>
<sequence length="520" mass="61408">MDKKSTKRHSLLMPKDEQLEHRYGPKNSNFLFFGSSSSSSNSFGSNSNEKIKQQNNELGGPLNVFRRSIRQINPFKNNFFRLPATPRLSRSKKVLGRGEDFTNWNFERPNKEDNFISPNNSFEKCRENIWESKMEKRNGELNKKRVNRLRLLLEIQYSQLTINNNEHNDLNEFLNLMNKINKNKKEIGGSCRLPSNSNNLNEKNFNLFLEENLNGKKRRGGETVGYNEEKTCLPPIINKQINSTVNQNLNNCYNIWNKKQQIPSYPLPPPPQTQYKSQRPNNLLLQQTLKEEENEQQKTVTKSPSHSAITLLGFNNVIQKKNDTIDVEKKIQFAPQPSSSSNNIRFPRTQLLQRRRSAAASSPSENLNPFEKQHQRPQRSRSNREKSVEGEFEKSEKYKQWNGSYYGREVIKLMEHHLKRQNEREINKLKNNNKIIIENETKKEEENKIKGEKFKNPSIIFPFEEELFFNSFNYEKKQKINFIERKWIFDQFKNFLIEEETKIVLLVGETEQEKVQFFVF</sequence>
<feature type="compositionally biased region" description="Basic residues" evidence="2">
    <location>
        <begin position="1"/>
        <end position="10"/>
    </location>
</feature>
<feature type="compositionally biased region" description="Basic and acidic residues" evidence="2">
    <location>
        <begin position="382"/>
        <end position="393"/>
    </location>
</feature>
<evidence type="ECO:0000313" key="3">
    <source>
        <dbReference type="EMBL" id="KAF7638077.1"/>
    </source>
</evidence>
<feature type="region of interest" description="Disordered" evidence="2">
    <location>
        <begin position="1"/>
        <end position="23"/>
    </location>
</feature>
<feature type="region of interest" description="Disordered" evidence="2">
    <location>
        <begin position="352"/>
        <end position="393"/>
    </location>
</feature>
<keyword evidence="1" id="KW-0175">Coiled coil</keyword>
<evidence type="ECO:0000256" key="2">
    <source>
        <dbReference type="SAM" id="MobiDB-lite"/>
    </source>
</evidence>
<dbReference type="EMBL" id="JABEBT010000015">
    <property type="protein sequence ID" value="KAF7638077.1"/>
    <property type="molecule type" value="Genomic_DNA"/>
</dbReference>
<accession>A0A8S9ZWT3</accession>